<dbReference type="PIRSF" id="PIRSF006809">
    <property type="entry name" value="GTP-binding_hflX_prd"/>
    <property type="match status" value="1"/>
</dbReference>
<dbReference type="KEGG" id="lgi:LOTGIDRAFT_113712"/>
<protein>
    <recommendedName>
        <fullName evidence="7">Hflx-type G domain-containing protein</fullName>
    </recommendedName>
</protein>
<evidence type="ECO:0000256" key="2">
    <source>
        <dbReference type="ARBA" id="ARBA00022741"/>
    </source>
</evidence>
<keyword evidence="1 6" id="KW-0479">Metal-binding</keyword>
<dbReference type="GO" id="GO:0005525">
    <property type="term" value="F:GTP binding"/>
    <property type="evidence" value="ECO:0007669"/>
    <property type="project" value="UniProtKB-KW"/>
</dbReference>
<dbReference type="GeneID" id="20231000"/>
<feature type="binding site" evidence="6">
    <location>
        <position position="212"/>
    </location>
    <ligand>
        <name>Mg(2+)</name>
        <dbReference type="ChEBI" id="CHEBI:18420"/>
    </ligand>
</feature>
<dbReference type="AlphaFoldDB" id="V4B023"/>
<dbReference type="STRING" id="225164.V4B023"/>
<dbReference type="PANTHER" id="PTHR10229:SF0">
    <property type="entry name" value="GTP-BINDING PROTEIN 6-RELATED"/>
    <property type="match status" value="1"/>
</dbReference>
<dbReference type="CDD" id="cd01878">
    <property type="entry name" value="HflX"/>
    <property type="match status" value="1"/>
</dbReference>
<dbReference type="OrthoDB" id="10268034at2759"/>
<dbReference type="CTD" id="20231000"/>
<dbReference type="FunFam" id="3.40.50.300:FF:000886">
    <property type="entry name" value="Putative GTP-binding protein 6"/>
    <property type="match status" value="1"/>
</dbReference>
<dbReference type="Pfam" id="PF01926">
    <property type="entry name" value="MMR_HSR1"/>
    <property type="match status" value="1"/>
</dbReference>
<dbReference type="PANTHER" id="PTHR10229">
    <property type="entry name" value="GTP-BINDING PROTEIN HFLX"/>
    <property type="match status" value="1"/>
</dbReference>
<feature type="binding site" evidence="5">
    <location>
        <begin position="253"/>
        <end position="256"/>
    </location>
    <ligand>
        <name>GTP</name>
        <dbReference type="ChEBI" id="CHEBI:37565"/>
    </ligand>
</feature>
<dbReference type="Pfam" id="PF13167">
    <property type="entry name" value="GTP-bdg_N"/>
    <property type="match status" value="1"/>
</dbReference>
<dbReference type="GO" id="GO:0043022">
    <property type="term" value="F:ribosome binding"/>
    <property type="evidence" value="ECO:0007669"/>
    <property type="project" value="TreeGrafter"/>
</dbReference>
<evidence type="ECO:0000313" key="8">
    <source>
        <dbReference type="EMBL" id="ESO99351.1"/>
    </source>
</evidence>
<dbReference type="Gene3D" id="3.40.50.11060">
    <property type="entry name" value="GTPase HflX, N-terminal domain"/>
    <property type="match status" value="1"/>
</dbReference>
<feature type="domain" description="Hflx-type G" evidence="7">
    <location>
        <begin position="199"/>
        <end position="365"/>
    </location>
</feature>
<dbReference type="GO" id="GO:0046872">
    <property type="term" value="F:metal ion binding"/>
    <property type="evidence" value="ECO:0007669"/>
    <property type="project" value="UniProtKB-KW"/>
</dbReference>
<dbReference type="HOGENOM" id="CLU_019597_0_0_1"/>
<keyword evidence="4 5" id="KW-0342">GTP-binding</keyword>
<dbReference type="SUPFAM" id="SSF52540">
    <property type="entry name" value="P-loop containing nucleoside triphosphate hydrolases"/>
    <property type="match status" value="1"/>
</dbReference>
<feature type="binding site" evidence="5">
    <location>
        <begin position="321"/>
        <end position="324"/>
    </location>
    <ligand>
        <name>GTP</name>
        <dbReference type="ChEBI" id="CHEBI:37565"/>
    </ligand>
</feature>
<gene>
    <name evidence="8" type="ORF">LOTGIDRAFT_113712</name>
</gene>
<accession>V4B023</accession>
<evidence type="ECO:0000259" key="7">
    <source>
        <dbReference type="PROSITE" id="PS51705"/>
    </source>
</evidence>
<dbReference type="InterPro" id="IPR006073">
    <property type="entry name" value="GTP-bd"/>
</dbReference>
<keyword evidence="3 6" id="KW-0460">Magnesium</keyword>
<evidence type="ECO:0000313" key="9">
    <source>
        <dbReference type="Proteomes" id="UP000030746"/>
    </source>
</evidence>
<dbReference type="Pfam" id="PF16360">
    <property type="entry name" value="GTP-bdg_M"/>
    <property type="match status" value="1"/>
</dbReference>
<evidence type="ECO:0000256" key="4">
    <source>
        <dbReference type="ARBA" id="ARBA00023134"/>
    </source>
</evidence>
<dbReference type="GO" id="GO:0005737">
    <property type="term" value="C:cytoplasm"/>
    <property type="evidence" value="ECO:0007669"/>
    <property type="project" value="TreeGrafter"/>
</dbReference>
<dbReference type="EMBL" id="KB201037">
    <property type="protein sequence ID" value="ESO99351.1"/>
    <property type="molecule type" value="Genomic_DNA"/>
</dbReference>
<feature type="non-terminal residue" evidence="8">
    <location>
        <position position="1"/>
    </location>
</feature>
<dbReference type="InterPro" id="IPR027417">
    <property type="entry name" value="P-loop_NTPase"/>
</dbReference>
<keyword evidence="2 5" id="KW-0547">Nucleotide-binding</keyword>
<comment type="cofactor">
    <cofactor evidence="6">
        <name>Mg(2+)</name>
        <dbReference type="ChEBI" id="CHEBI:18420"/>
    </cofactor>
</comment>
<sequence>YFFYLDVKWGPHKNKLTSSTLRLEETCTLVETLPNWKVVEKKLVSVKFLKSDQIFQKEKFRQLKSEIRQNIRISGVLVGVDLLSSVQLAALQKAWRVPVFDRYAIVLQIFKDHARTKESKLQIALAEIPFLRKRLGQVHQGIFDKQIGDSRFIGGTGPVHISRRKLMLQERENKIRLALEKIERQRDLLRNNRLKKEFMSVAVVGYTNSGKTTLIKALTGDNKLEPKDMLFATLDVTVHAGVLPNYMKTLYVDTVGFISDIPTNLIQAFSATLEDALIADVIIHIRDISHPDTSGQKHNVLDTLSSILPPDRLHSIIEVCNKTDLVPLEKLQEEKENDKLFVSAATGQGLQDLQLQIQQKLITVTGKLYKTFRIPNGGAELSWLYKEATVQNIEADKDCNYLIVETIISPAVYQRFTSYFQQT</sequence>
<feature type="binding site" evidence="5">
    <location>
        <begin position="205"/>
        <end position="212"/>
    </location>
    <ligand>
        <name>GTP</name>
        <dbReference type="ChEBI" id="CHEBI:37565"/>
    </ligand>
</feature>
<reference evidence="8 9" key="1">
    <citation type="journal article" date="2013" name="Nature">
        <title>Insights into bilaterian evolution from three spiralian genomes.</title>
        <authorList>
            <person name="Simakov O."/>
            <person name="Marletaz F."/>
            <person name="Cho S.J."/>
            <person name="Edsinger-Gonzales E."/>
            <person name="Havlak P."/>
            <person name="Hellsten U."/>
            <person name="Kuo D.H."/>
            <person name="Larsson T."/>
            <person name="Lv J."/>
            <person name="Arendt D."/>
            <person name="Savage R."/>
            <person name="Osoegawa K."/>
            <person name="de Jong P."/>
            <person name="Grimwood J."/>
            <person name="Chapman J.A."/>
            <person name="Shapiro H."/>
            <person name="Aerts A."/>
            <person name="Otillar R.P."/>
            <person name="Terry A.Y."/>
            <person name="Boore J.L."/>
            <person name="Grigoriev I.V."/>
            <person name="Lindberg D.R."/>
            <person name="Seaver E.C."/>
            <person name="Weisblat D.A."/>
            <person name="Putnam N.H."/>
            <person name="Rokhsar D.S."/>
        </authorList>
    </citation>
    <scope>NUCLEOTIDE SEQUENCE [LARGE SCALE GENOMIC DNA]</scope>
</reference>
<organism evidence="8 9">
    <name type="scientific">Lottia gigantea</name>
    <name type="common">Giant owl limpet</name>
    <dbReference type="NCBI Taxonomy" id="225164"/>
    <lineage>
        <taxon>Eukaryota</taxon>
        <taxon>Metazoa</taxon>
        <taxon>Spiralia</taxon>
        <taxon>Lophotrochozoa</taxon>
        <taxon>Mollusca</taxon>
        <taxon>Gastropoda</taxon>
        <taxon>Patellogastropoda</taxon>
        <taxon>Lottioidea</taxon>
        <taxon>Lottiidae</taxon>
        <taxon>Lottia</taxon>
    </lineage>
</organism>
<dbReference type="Gene3D" id="3.40.50.300">
    <property type="entry name" value="P-loop containing nucleotide triphosphate hydrolases"/>
    <property type="match status" value="1"/>
</dbReference>
<evidence type="ECO:0000256" key="6">
    <source>
        <dbReference type="PIRSR" id="PIRSR006809-2"/>
    </source>
</evidence>
<evidence type="ECO:0000256" key="1">
    <source>
        <dbReference type="ARBA" id="ARBA00022723"/>
    </source>
</evidence>
<feature type="binding site" evidence="6">
    <location>
        <position position="233"/>
    </location>
    <ligand>
        <name>Mg(2+)</name>
        <dbReference type="ChEBI" id="CHEBI:18420"/>
    </ligand>
</feature>
<dbReference type="InterPro" id="IPR016496">
    <property type="entry name" value="GTPase_HflX"/>
</dbReference>
<evidence type="ECO:0000256" key="3">
    <source>
        <dbReference type="ARBA" id="ARBA00022842"/>
    </source>
</evidence>
<keyword evidence="9" id="KW-1185">Reference proteome</keyword>
<proteinExistence type="predicted"/>
<dbReference type="OMA" id="IDVANKC"/>
<dbReference type="InterPro" id="IPR042108">
    <property type="entry name" value="GTPase_HflX_N_sf"/>
</dbReference>
<feature type="binding site" evidence="5">
    <location>
        <begin position="231"/>
        <end position="235"/>
    </location>
    <ligand>
        <name>GTP</name>
        <dbReference type="ChEBI" id="CHEBI:37565"/>
    </ligand>
</feature>
<dbReference type="RefSeq" id="XP_009049842.1">
    <property type="nucleotide sequence ID" value="XM_009051594.1"/>
</dbReference>
<dbReference type="InterPro" id="IPR025121">
    <property type="entry name" value="GTPase_HflX_N"/>
</dbReference>
<dbReference type="NCBIfam" id="TIGR03156">
    <property type="entry name" value="GTP_HflX"/>
    <property type="match status" value="1"/>
</dbReference>
<dbReference type="PROSITE" id="PS51705">
    <property type="entry name" value="G_HFLX"/>
    <property type="match status" value="1"/>
</dbReference>
<name>V4B023_LOTGI</name>
<dbReference type="InterPro" id="IPR030394">
    <property type="entry name" value="G_HFLX_dom"/>
</dbReference>
<dbReference type="Proteomes" id="UP000030746">
    <property type="component" value="Unassembled WGS sequence"/>
</dbReference>
<evidence type="ECO:0000256" key="5">
    <source>
        <dbReference type="PIRSR" id="PIRSR006809-1"/>
    </source>
</evidence>
<dbReference type="InterPro" id="IPR032305">
    <property type="entry name" value="GTP-bd_M"/>
</dbReference>